<organism evidence="1 2">
    <name type="scientific">Polaribacter marinus</name>
    <dbReference type="NCBI Taxonomy" id="2916838"/>
    <lineage>
        <taxon>Bacteria</taxon>
        <taxon>Pseudomonadati</taxon>
        <taxon>Bacteroidota</taxon>
        <taxon>Flavobacteriia</taxon>
        <taxon>Flavobacteriales</taxon>
        <taxon>Flavobacteriaceae</taxon>
    </lineage>
</organism>
<reference evidence="1" key="1">
    <citation type="submission" date="2022-02" db="EMBL/GenBank/DDBJ databases">
        <title>Polaribacter sp. MSW13, isolated from seawater.</title>
        <authorList>
            <person name="Kristyanto S."/>
            <person name="Jung J."/>
            <person name="Jeon C.O."/>
        </authorList>
    </citation>
    <scope>NUCLEOTIDE SEQUENCE</scope>
    <source>
        <strain evidence="1">MSW13</strain>
    </source>
</reference>
<evidence type="ECO:0000313" key="2">
    <source>
        <dbReference type="Proteomes" id="UP001139369"/>
    </source>
</evidence>
<gene>
    <name evidence="1" type="ORF">MC378_15090</name>
</gene>
<name>A0A9X1VPP9_9FLAO</name>
<comment type="caution">
    <text evidence="1">The sequence shown here is derived from an EMBL/GenBank/DDBJ whole genome shotgun (WGS) entry which is preliminary data.</text>
</comment>
<evidence type="ECO:0000313" key="1">
    <source>
        <dbReference type="EMBL" id="MCI2230499.1"/>
    </source>
</evidence>
<dbReference type="RefSeq" id="WP_242179639.1">
    <property type="nucleotide sequence ID" value="NZ_JAKQYM010000034.1"/>
</dbReference>
<dbReference type="EMBL" id="JAKQYM010000034">
    <property type="protein sequence ID" value="MCI2230499.1"/>
    <property type="molecule type" value="Genomic_DNA"/>
</dbReference>
<proteinExistence type="predicted"/>
<keyword evidence="2" id="KW-1185">Reference proteome</keyword>
<sequence length="188" mass="21644">FVNFYFPAENSRSRKTQLSITQTRWQQAQNCTLKNEHSEKMKLKTIILAMGILSFLFGCKNENRYKDKHGNEIIEKGDETFIIPTEYKKTGALYKMFLRNETDKPVSIKDKFTLKPNEDKIFEFIDTDSILFDFGTKIYFGENGLETDDKKGELAGIGGEYWGKYNVPEDVEYGFVIVKAGEGDIVAE</sequence>
<protein>
    <submittedName>
        <fullName evidence="1">Uncharacterized protein</fullName>
    </submittedName>
</protein>
<accession>A0A9X1VPP9</accession>
<dbReference type="Proteomes" id="UP001139369">
    <property type="component" value="Unassembled WGS sequence"/>
</dbReference>
<feature type="non-terminal residue" evidence="1">
    <location>
        <position position="1"/>
    </location>
</feature>
<dbReference type="AlphaFoldDB" id="A0A9X1VPP9"/>